<keyword evidence="2" id="KW-0732">Signal</keyword>
<sequence>MTFLQILLIILIISKFSHNQHNHQFYQKAGFNRLASITFIILPMIVSCGSYFMHRTCKFNSFRRLHPNPVKQHFTTVRSKTSGKFLAFPIFNKTKLISSMQIWRYLLLSAFWKVRLIITARRILQNLPETISQQSEQLLI</sequence>
<evidence type="ECO:0000256" key="2">
    <source>
        <dbReference type="SAM" id="SignalP"/>
    </source>
</evidence>
<feature type="transmembrane region" description="Helical" evidence="1">
    <location>
        <begin position="35"/>
        <end position="54"/>
    </location>
</feature>
<comment type="caution">
    <text evidence="3">The sequence shown here is derived from an EMBL/GenBank/DDBJ whole genome shotgun (WGS) entry which is preliminary data.</text>
</comment>
<proteinExistence type="predicted"/>
<reference evidence="3" key="1">
    <citation type="submission" date="2021-01" db="EMBL/GenBank/DDBJ databases">
        <authorList>
            <consortium name="Genoscope - CEA"/>
            <person name="William W."/>
        </authorList>
    </citation>
    <scope>NUCLEOTIDE SEQUENCE</scope>
</reference>
<feature type="signal peptide" evidence="2">
    <location>
        <begin position="1"/>
        <end position="19"/>
    </location>
</feature>
<evidence type="ECO:0000313" key="4">
    <source>
        <dbReference type="Proteomes" id="UP000683925"/>
    </source>
</evidence>
<organism evidence="3 4">
    <name type="scientific">Paramecium octaurelia</name>
    <dbReference type="NCBI Taxonomy" id="43137"/>
    <lineage>
        <taxon>Eukaryota</taxon>
        <taxon>Sar</taxon>
        <taxon>Alveolata</taxon>
        <taxon>Ciliophora</taxon>
        <taxon>Intramacronucleata</taxon>
        <taxon>Oligohymenophorea</taxon>
        <taxon>Peniculida</taxon>
        <taxon>Parameciidae</taxon>
        <taxon>Paramecium</taxon>
    </lineage>
</organism>
<dbReference type="EMBL" id="CAJJDP010000010">
    <property type="protein sequence ID" value="CAD8139905.1"/>
    <property type="molecule type" value="Genomic_DNA"/>
</dbReference>
<dbReference type="AlphaFoldDB" id="A0A8S1SHA7"/>
<evidence type="ECO:0000256" key="1">
    <source>
        <dbReference type="SAM" id="Phobius"/>
    </source>
</evidence>
<keyword evidence="1" id="KW-0812">Transmembrane</keyword>
<keyword evidence="1" id="KW-1133">Transmembrane helix</keyword>
<feature type="chain" id="PRO_5035714898" evidence="2">
    <location>
        <begin position="20"/>
        <end position="140"/>
    </location>
</feature>
<accession>A0A8S1SHA7</accession>
<evidence type="ECO:0000313" key="3">
    <source>
        <dbReference type="EMBL" id="CAD8139905.1"/>
    </source>
</evidence>
<dbReference type="Proteomes" id="UP000683925">
    <property type="component" value="Unassembled WGS sequence"/>
</dbReference>
<protein>
    <submittedName>
        <fullName evidence="3">Uncharacterized protein</fullName>
    </submittedName>
</protein>
<gene>
    <name evidence="3" type="ORF">POCTA_138.1.T0110130</name>
</gene>
<name>A0A8S1SHA7_PAROT</name>
<keyword evidence="4" id="KW-1185">Reference proteome</keyword>
<keyword evidence="1" id="KW-0472">Membrane</keyword>